<gene>
    <name evidence="1" type="ORF">A2563_01115</name>
</gene>
<accession>A0A1F6PAP1</accession>
<comment type="caution">
    <text evidence="1">The sequence shown here is derived from an EMBL/GenBank/DDBJ whole genome shotgun (WGS) entry which is preliminary data.</text>
</comment>
<evidence type="ECO:0000313" key="1">
    <source>
        <dbReference type="EMBL" id="OGH93188.1"/>
    </source>
</evidence>
<reference evidence="1 2" key="1">
    <citation type="journal article" date="2016" name="Nat. Commun.">
        <title>Thousands of microbial genomes shed light on interconnected biogeochemical processes in an aquifer system.</title>
        <authorList>
            <person name="Anantharaman K."/>
            <person name="Brown C.T."/>
            <person name="Hug L.A."/>
            <person name="Sharon I."/>
            <person name="Castelle C.J."/>
            <person name="Probst A.J."/>
            <person name="Thomas B.C."/>
            <person name="Singh A."/>
            <person name="Wilkins M.J."/>
            <person name="Karaoz U."/>
            <person name="Brodie E.L."/>
            <person name="Williams K.H."/>
            <person name="Hubbard S.S."/>
            <person name="Banfield J.F."/>
        </authorList>
    </citation>
    <scope>NUCLEOTIDE SEQUENCE [LARGE SCALE GENOMIC DNA]</scope>
</reference>
<evidence type="ECO:0000313" key="2">
    <source>
        <dbReference type="Proteomes" id="UP000176634"/>
    </source>
</evidence>
<name>A0A1F6PAP1_9BACT</name>
<dbReference type="AlphaFoldDB" id="A0A1F6PAP1"/>
<sequence>MPGLTDEQHAVLIKHLDSSTTLELATSLRKVMIPDEDQFNLAVLCFSILTGIESLVAEVSLKNLKKGMIKEFLRPDIFDLIYNKLTLTNKLDIFEVAFSKDQSLKKKYAPFVSFVRKLNSEIRNNMFHCKLDQLSYNGEILLRNIKSQRGLVKDMFSYLRDSKKQ</sequence>
<protein>
    <submittedName>
        <fullName evidence="1">Uncharacterized protein</fullName>
    </submittedName>
</protein>
<dbReference type="STRING" id="1798705.A2563_01115"/>
<dbReference type="EMBL" id="MFRA01000001">
    <property type="protein sequence ID" value="OGH93188.1"/>
    <property type="molecule type" value="Genomic_DNA"/>
</dbReference>
<proteinExistence type="predicted"/>
<dbReference type="Proteomes" id="UP000176634">
    <property type="component" value="Unassembled WGS sequence"/>
</dbReference>
<organism evidence="1 2">
    <name type="scientific">Candidatus Magasanikbacteria bacterium RIFOXYD1_FULL_40_23</name>
    <dbReference type="NCBI Taxonomy" id="1798705"/>
    <lineage>
        <taxon>Bacteria</taxon>
        <taxon>Candidatus Magasanikiibacteriota</taxon>
    </lineage>
</organism>